<reference evidence="8 9" key="1">
    <citation type="submission" date="2024-06" db="EMBL/GenBank/DDBJ databases">
        <authorList>
            <person name="Pan Q."/>
            <person name="Wen M."/>
            <person name="Jouanno E."/>
            <person name="Zahm M."/>
            <person name="Klopp C."/>
            <person name="Cabau C."/>
            <person name="Louis A."/>
            <person name="Berthelot C."/>
            <person name="Parey E."/>
            <person name="Roest Crollius H."/>
            <person name="Montfort J."/>
            <person name="Robinson-Rechavi M."/>
            <person name="Bouchez O."/>
            <person name="Lampietro C."/>
            <person name="Lopez Roques C."/>
            <person name="Donnadieu C."/>
            <person name="Postlethwait J."/>
            <person name="Bobe J."/>
            <person name="Verreycken H."/>
            <person name="Guiguen Y."/>
        </authorList>
    </citation>
    <scope>NUCLEOTIDE SEQUENCE [LARGE SCALE GENOMIC DNA]</scope>
    <source>
        <strain evidence="8">Up_M1</strain>
        <tissue evidence="8">Testis</tissue>
    </source>
</reference>
<name>A0ABD0XCS0_UMBPY</name>
<dbReference type="GO" id="GO:0016020">
    <property type="term" value="C:membrane"/>
    <property type="evidence" value="ECO:0007669"/>
    <property type="project" value="UniProtKB-SubCell"/>
</dbReference>
<evidence type="ECO:0000313" key="8">
    <source>
        <dbReference type="EMBL" id="KAL0984822.1"/>
    </source>
</evidence>
<comment type="subcellular location">
    <subcellularLocation>
        <location evidence="1">Membrane</location>
        <topology evidence="1">Multi-pass membrane protein</topology>
    </subcellularLocation>
</comment>
<evidence type="ECO:0000256" key="1">
    <source>
        <dbReference type="ARBA" id="ARBA00004141"/>
    </source>
</evidence>
<sequence length="286" mass="31147">MGSSFPVKNLTAKQEDSSVRHCNKSRPVEAKTAGEPISMSVTVTRGEGVTVFTVNSKEGSTWPLLCQILGTLCYSPACAVSQALRKLQTSSQLALGIIQIMVGILHISLGAIVVSVAGSGPLLWDGLPYWFGAVFIVGGIMCILVEKFPSPCLVGINVLLNLSGVALAITAIVMYAIYLTVDNFYWICNEDYWNNGYYWNRGTIPPIEPRLNEAMSKYRSAKMMAQMLLNGFVIVLIVLAVLQLCVTISSAVLGLKHLVKSMKQKKVQDLEQYKPLLEEVTTNPAA</sequence>
<feature type="transmembrane region" description="Helical" evidence="7">
    <location>
        <begin position="129"/>
        <end position="146"/>
    </location>
</feature>
<dbReference type="PANTHER" id="PTHR23320">
    <property type="entry name" value="MEMBRANE-SPANNING 4-DOMAINS SUBFAMILY A MS4A -RELATED"/>
    <property type="match status" value="1"/>
</dbReference>
<keyword evidence="3 7" id="KW-0812">Transmembrane</keyword>
<dbReference type="Pfam" id="PF04103">
    <property type="entry name" value="CD20"/>
    <property type="match status" value="1"/>
</dbReference>
<dbReference type="InterPro" id="IPR030417">
    <property type="entry name" value="MS4A"/>
</dbReference>
<dbReference type="AlphaFoldDB" id="A0ABD0XCS0"/>
<comment type="caution">
    <text evidence="8">The sequence shown here is derived from an EMBL/GenBank/DDBJ whole genome shotgun (WGS) entry which is preliminary data.</text>
</comment>
<dbReference type="EMBL" id="JAGEUA010000004">
    <property type="protein sequence ID" value="KAL0984822.1"/>
    <property type="molecule type" value="Genomic_DNA"/>
</dbReference>
<protein>
    <submittedName>
        <fullName evidence="8">Uncharacterized protein</fullName>
    </submittedName>
</protein>
<feature type="transmembrane region" description="Helical" evidence="7">
    <location>
        <begin position="158"/>
        <end position="178"/>
    </location>
</feature>
<keyword evidence="4 7" id="KW-1133">Transmembrane helix</keyword>
<feature type="transmembrane region" description="Helical" evidence="7">
    <location>
        <begin position="232"/>
        <end position="255"/>
    </location>
</feature>
<evidence type="ECO:0000256" key="6">
    <source>
        <dbReference type="SAM" id="MobiDB-lite"/>
    </source>
</evidence>
<dbReference type="PANTHER" id="PTHR23320:SF125">
    <property type="entry name" value="TRANSMEMBRANE PROTEIN 176L.1-RELATED"/>
    <property type="match status" value="1"/>
</dbReference>
<evidence type="ECO:0000256" key="7">
    <source>
        <dbReference type="SAM" id="Phobius"/>
    </source>
</evidence>
<feature type="transmembrane region" description="Helical" evidence="7">
    <location>
        <begin position="93"/>
        <end position="117"/>
    </location>
</feature>
<evidence type="ECO:0000256" key="3">
    <source>
        <dbReference type="ARBA" id="ARBA00022692"/>
    </source>
</evidence>
<organism evidence="8 9">
    <name type="scientific">Umbra pygmaea</name>
    <name type="common">Eastern mudminnow</name>
    <dbReference type="NCBI Taxonomy" id="75934"/>
    <lineage>
        <taxon>Eukaryota</taxon>
        <taxon>Metazoa</taxon>
        <taxon>Chordata</taxon>
        <taxon>Craniata</taxon>
        <taxon>Vertebrata</taxon>
        <taxon>Euteleostomi</taxon>
        <taxon>Actinopterygii</taxon>
        <taxon>Neopterygii</taxon>
        <taxon>Teleostei</taxon>
        <taxon>Protacanthopterygii</taxon>
        <taxon>Esociformes</taxon>
        <taxon>Umbridae</taxon>
        <taxon>Umbra</taxon>
    </lineage>
</organism>
<evidence type="ECO:0000313" key="9">
    <source>
        <dbReference type="Proteomes" id="UP001557470"/>
    </source>
</evidence>
<keyword evidence="5 7" id="KW-0472">Membrane</keyword>
<evidence type="ECO:0000256" key="5">
    <source>
        <dbReference type="ARBA" id="ARBA00023136"/>
    </source>
</evidence>
<accession>A0ABD0XCS0</accession>
<dbReference type="Proteomes" id="UP001557470">
    <property type="component" value="Unassembled WGS sequence"/>
</dbReference>
<feature type="region of interest" description="Disordered" evidence="6">
    <location>
        <begin position="1"/>
        <end position="31"/>
    </location>
</feature>
<comment type="similarity">
    <text evidence="2">Belongs to the MS4A family.</text>
</comment>
<dbReference type="InterPro" id="IPR007237">
    <property type="entry name" value="CD20-like"/>
</dbReference>
<evidence type="ECO:0000256" key="4">
    <source>
        <dbReference type="ARBA" id="ARBA00022989"/>
    </source>
</evidence>
<keyword evidence="9" id="KW-1185">Reference proteome</keyword>
<gene>
    <name evidence="8" type="ORF">UPYG_G00147550</name>
</gene>
<proteinExistence type="inferred from homology"/>
<evidence type="ECO:0000256" key="2">
    <source>
        <dbReference type="ARBA" id="ARBA00009565"/>
    </source>
</evidence>